<sequence>MENVERKIIRLELQVGELIRILAHLNERIKNIEEKERDGKIISIHKRQATHRI</sequence>
<dbReference type="RefSeq" id="WP_170232527.1">
    <property type="nucleotide sequence ID" value="NZ_BJYL01000002.1"/>
</dbReference>
<keyword evidence="3" id="KW-1185">Reference proteome</keyword>
<organism evidence="2 3">
    <name type="scientific">Sporosarcina luteola</name>
    <dbReference type="NCBI Taxonomy" id="582850"/>
    <lineage>
        <taxon>Bacteria</taxon>
        <taxon>Bacillati</taxon>
        <taxon>Bacillota</taxon>
        <taxon>Bacilli</taxon>
        <taxon>Bacillales</taxon>
        <taxon>Caryophanaceae</taxon>
        <taxon>Sporosarcina</taxon>
    </lineage>
</organism>
<reference evidence="2 3" key="1">
    <citation type="submission" date="2019-07" db="EMBL/GenBank/DDBJ databases">
        <title>Whole genome shotgun sequence of Sporosarcina luteola NBRC 105378.</title>
        <authorList>
            <person name="Hosoyama A."/>
            <person name="Uohara A."/>
            <person name="Ohji S."/>
            <person name="Ichikawa N."/>
        </authorList>
    </citation>
    <scope>NUCLEOTIDE SEQUENCE [LARGE SCALE GENOMIC DNA]</scope>
    <source>
        <strain evidence="2 3">NBRC 105378</strain>
    </source>
</reference>
<dbReference type="AlphaFoldDB" id="A0A511Z2U0"/>
<dbReference type="EMBL" id="BJYL01000002">
    <property type="protein sequence ID" value="GEN81761.1"/>
    <property type="molecule type" value="Genomic_DNA"/>
</dbReference>
<name>A0A511Z2U0_9BACL</name>
<evidence type="ECO:0000313" key="3">
    <source>
        <dbReference type="Proteomes" id="UP000321901"/>
    </source>
</evidence>
<evidence type="ECO:0000313" key="2">
    <source>
        <dbReference type="EMBL" id="GEN81761.1"/>
    </source>
</evidence>
<protein>
    <submittedName>
        <fullName evidence="2">Uncharacterized protein</fullName>
    </submittedName>
</protein>
<feature type="coiled-coil region" evidence="1">
    <location>
        <begin position="1"/>
        <end position="35"/>
    </location>
</feature>
<gene>
    <name evidence="2" type="ORF">SLU01_00730</name>
</gene>
<keyword evidence="1" id="KW-0175">Coiled coil</keyword>
<dbReference type="Proteomes" id="UP000321901">
    <property type="component" value="Unassembled WGS sequence"/>
</dbReference>
<evidence type="ECO:0000256" key="1">
    <source>
        <dbReference type="SAM" id="Coils"/>
    </source>
</evidence>
<comment type="caution">
    <text evidence="2">The sequence shown here is derived from an EMBL/GenBank/DDBJ whole genome shotgun (WGS) entry which is preliminary data.</text>
</comment>
<proteinExistence type="predicted"/>
<accession>A0A511Z2U0</accession>